<organism evidence="3 4">
    <name type="scientific">Ranitomeya imitator</name>
    <name type="common">mimic poison frog</name>
    <dbReference type="NCBI Taxonomy" id="111125"/>
    <lineage>
        <taxon>Eukaryota</taxon>
        <taxon>Metazoa</taxon>
        <taxon>Chordata</taxon>
        <taxon>Craniata</taxon>
        <taxon>Vertebrata</taxon>
        <taxon>Euteleostomi</taxon>
        <taxon>Amphibia</taxon>
        <taxon>Batrachia</taxon>
        <taxon>Anura</taxon>
        <taxon>Neobatrachia</taxon>
        <taxon>Hyloidea</taxon>
        <taxon>Dendrobatidae</taxon>
        <taxon>Dendrobatinae</taxon>
        <taxon>Ranitomeya</taxon>
    </lineage>
</organism>
<dbReference type="CDD" id="cd08871">
    <property type="entry name" value="START_STARD10-like"/>
    <property type="match status" value="1"/>
</dbReference>
<evidence type="ECO:0000313" key="4">
    <source>
        <dbReference type="Proteomes" id="UP001176940"/>
    </source>
</evidence>
<evidence type="ECO:0000313" key="3">
    <source>
        <dbReference type="EMBL" id="CAJ0964527.1"/>
    </source>
</evidence>
<dbReference type="Pfam" id="PF01852">
    <property type="entry name" value="START"/>
    <property type="match status" value="1"/>
</dbReference>
<dbReference type="InterPro" id="IPR051213">
    <property type="entry name" value="START_lipid_transfer"/>
</dbReference>
<name>A0ABN9ME17_9NEOB</name>
<dbReference type="Gene3D" id="3.30.530.20">
    <property type="match status" value="1"/>
</dbReference>
<keyword evidence="4" id="KW-1185">Reference proteome</keyword>
<dbReference type="InterPro" id="IPR041951">
    <property type="entry name" value="STARD10_START"/>
</dbReference>
<dbReference type="SMART" id="SM00234">
    <property type="entry name" value="START"/>
    <property type="match status" value="1"/>
</dbReference>
<dbReference type="PANTHER" id="PTHR19308:SF57">
    <property type="entry name" value="LOC100145115 PROTEIN"/>
    <property type="match status" value="1"/>
</dbReference>
<dbReference type="SUPFAM" id="SSF55961">
    <property type="entry name" value="Bet v1-like"/>
    <property type="match status" value="1"/>
</dbReference>
<reference evidence="3" key="1">
    <citation type="submission" date="2023-07" db="EMBL/GenBank/DDBJ databases">
        <authorList>
            <person name="Stuckert A."/>
        </authorList>
    </citation>
    <scope>NUCLEOTIDE SEQUENCE</scope>
</reference>
<comment type="caution">
    <text evidence="3">The sequence shown here is derived from an EMBL/GenBank/DDBJ whole genome shotgun (WGS) entry which is preliminary data.</text>
</comment>
<proteinExistence type="predicted"/>
<feature type="compositionally biased region" description="Basic and acidic residues" evidence="1">
    <location>
        <begin position="243"/>
        <end position="260"/>
    </location>
</feature>
<dbReference type="InterPro" id="IPR023393">
    <property type="entry name" value="START-like_dom_sf"/>
</dbReference>
<feature type="domain" description="START" evidence="2">
    <location>
        <begin position="23"/>
        <end position="209"/>
    </location>
</feature>
<dbReference type="EMBL" id="CAUEEQ010061276">
    <property type="protein sequence ID" value="CAJ0964527.1"/>
    <property type="molecule type" value="Genomic_DNA"/>
</dbReference>
<dbReference type="PANTHER" id="PTHR19308">
    <property type="entry name" value="PHOSPHATIDYLCHOLINE TRANSFER PROTEIN"/>
    <property type="match status" value="1"/>
</dbReference>
<sequence length="273" mass="31184">MAREVPEVPDDSLFLSFQAQCESSEGWSSYYSKPGIGVWMKPPSGKGCLVHTVKGSMKFPDVPAEIVYDVLHDTDYRKKWDVNMIETLDIARLSVNADVGYYSWKCPKPVKNRDVVTLRSWLVLPDCYMIINFSVKHSMYPPRRDLIRAVSFLAGYLVKINGPTSCTLTYLAQVDPRGSLPKWVVNKSSQYLAPKVLRKLHKACLQYPAWKKKNNPEFKPWLNPEQNTLPRISLAELSLQRAESLEHVDESQVCEDKDDRGDSDDEEGKKAKR</sequence>
<accession>A0ABN9ME17</accession>
<dbReference type="PROSITE" id="PS50848">
    <property type="entry name" value="START"/>
    <property type="match status" value="1"/>
</dbReference>
<dbReference type="Proteomes" id="UP001176940">
    <property type="component" value="Unassembled WGS sequence"/>
</dbReference>
<dbReference type="InterPro" id="IPR002913">
    <property type="entry name" value="START_lipid-bd_dom"/>
</dbReference>
<evidence type="ECO:0000256" key="1">
    <source>
        <dbReference type="SAM" id="MobiDB-lite"/>
    </source>
</evidence>
<evidence type="ECO:0000259" key="2">
    <source>
        <dbReference type="PROSITE" id="PS50848"/>
    </source>
</evidence>
<feature type="region of interest" description="Disordered" evidence="1">
    <location>
        <begin position="243"/>
        <end position="273"/>
    </location>
</feature>
<gene>
    <name evidence="3" type="ORF">RIMI_LOCUS19313315</name>
</gene>
<protein>
    <recommendedName>
        <fullName evidence="2">START domain-containing protein</fullName>
    </recommendedName>
</protein>